<keyword evidence="2" id="KW-1185">Reference proteome</keyword>
<reference evidence="1" key="2">
    <citation type="submission" date="2023-05" db="EMBL/GenBank/DDBJ databases">
        <authorList>
            <consortium name="Lawrence Berkeley National Laboratory"/>
            <person name="Steindorff A."/>
            <person name="Hensen N."/>
            <person name="Bonometti L."/>
            <person name="Westerberg I."/>
            <person name="Brannstrom I.O."/>
            <person name="Guillou S."/>
            <person name="Cros-Aarteil S."/>
            <person name="Calhoun S."/>
            <person name="Haridas S."/>
            <person name="Kuo A."/>
            <person name="Mondo S."/>
            <person name="Pangilinan J."/>
            <person name="Riley R."/>
            <person name="Labutti K."/>
            <person name="Andreopoulos B."/>
            <person name="Lipzen A."/>
            <person name="Chen C."/>
            <person name="Yanf M."/>
            <person name="Daum C."/>
            <person name="Ng V."/>
            <person name="Clum A."/>
            <person name="Ohm R."/>
            <person name="Martin F."/>
            <person name="Silar P."/>
            <person name="Natvig D."/>
            <person name="Lalanne C."/>
            <person name="Gautier V."/>
            <person name="Ament-Velasquez S.L."/>
            <person name="Kruys A."/>
            <person name="Hutchinson M.I."/>
            <person name="Powell A.J."/>
            <person name="Barry K."/>
            <person name="Miller A.N."/>
            <person name="Grigoriev I.V."/>
            <person name="Debuchy R."/>
            <person name="Gladieux P."/>
            <person name="Thoren M.H."/>
            <person name="Johannesson H."/>
        </authorList>
    </citation>
    <scope>NUCLEOTIDE SEQUENCE</scope>
    <source>
        <strain evidence="1">CBS 508.74</strain>
    </source>
</reference>
<dbReference type="GeneID" id="89932607"/>
<dbReference type="AlphaFoldDB" id="A0AAN6YRI9"/>
<accession>A0AAN6YRI9</accession>
<comment type="caution">
    <text evidence="1">The sequence shown here is derived from an EMBL/GenBank/DDBJ whole genome shotgun (WGS) entry which is preliminary data.</text>
</comment>
<evidence type="ECO:0000313" key="1">
    <source>
        <dbReference type="EMBL" id="KAK4112042.1"/>
    </source>
</evidence>
<sequence length="113" mass="12510">MVPLVPKILNSQLCSSQVSSSSFLLPLTYLSEEIPVQSSLLEQSLHLCGAILSSLYSHCPVRQRTSSLFAWAAHLTNTAFRLCPQLYRIWYWVHTRGGGSGAVSFVGERSRSP</sequence>
<evidence type="ECO:0000313" key="2">
    <source>
        <dbReference type="Proteomes" id="UP001302812"/>
    </source>
</evidence>
<dbReference type="Proteomes" id="UP001302812">
    <property type="component" value="Unassembled WGS sequence"/>
</dbReference>
<name>A0AAN6YRI9_9PEZI</name>
<reference evidence="1" key="1">
    <citation type="journal article" date="2023" name="Mol. Phylogenet. Evol.">
        <title>Genome-scale phylogeny and comparative genomics of the fungal order Sordariales.</title>
        <authorList>
            <person name="Hensen N."/>
            <person name="Bonometti L."/>
            <person name="Westerberg I."/>
            <person name="Brannstrom I.O."/>
            <person name="Guillou S."/>
            <person name="Cros-Aarteil S."/>
            <person name="Calhoun S."/>
            <person name="Haridas S."/>
            <person name="Kuo A."/>
            <person name="Mondo S."/>
            <person name="Pangilinan J."/>
            <person name="Riley R."/>
            <person name="LaButti K."/>
            <person name="Andreopoulos B."/>
            <person name="Lipzen A."/>
            <person name="Chen C."/>
            <person name="Yan M."/>
            <person name="Daum C."/>
            <person name="Ng V."/>
            <person name="Clum A."/>
            <person name="Steindorff A."/>
            <person name="Ohm R.A."/>
            <person name="Martin F."/>
            <person name="Silar P."/>
            <person name="Natvig D.O."/>
            <person name="Lalanne C."/>
            <person name="Gautier V."/>
            <person name="Ament-Velasquez S.L."/>
            <person name="Kruys A."/>
            <person name="Hutchinson M.I."/>
            <person name="Powell A.J."/>
            <person name="Barry K."/>
            <person name="Miller A.N."/>
            <person name="Grigoriev I.V."/>
            <person name="Debuchy R."/>
            <person name="Gladieux P."/>
            <person name="Hiltunen Thoren M."/>
            <person name="Johannesson H."/>
        </authorList>
    </citation>
    <scope>NUCLEOTIDE SEQUENCE</scope>
    <source>
        <strain evidence="1">CBS 508.74</strain>
    </source>
</reference>
<dbReference type="EMBL" id="MU853343">
    <property type="protein sequence ID" value="KAK4112042.1"/>
    <property type="molecule type" value="Genomic_DNA"/>
</dbReference>
<dbReference type="RefSeq" id="XP_064669612.1">
    <property type="nucleotide sequence ID" value="XM_064808484.1"/>
</dbReference>
<organism evidence="1 2">
    <name type="scientific">Canariomyces notabilis</name>
    <dbReference type="NCBI Taxonomy" id="2074819"/>
    <lineage>
        <taxon>Eukaryota</taxon>
        <taxon>Fungi</taxon>
        <taxon>Dikarya</taxon>
        <taxon>Ascomycota</taxon>
        <taxon>Pezizomycotina</taxon>
        <taxon>Sordariomycetes</taxon>
        <taxon>Sordariomycetidae</taxon>
        <taxon>Sordariales</taxon>
        <taxon>Chaetomiaceae</taxon>
        <taxon>Canariomyces</taxon>
    </lineage>
</organism>
<protein>
    <submittedName>
        <fullName evidence="1">Uncharacterized protein</fullName>
    </submittedName>
</protein>
<gene>
    <name evidence="1" type="ORF">N656DRAFT_104246</name>
</gene>
<proteinExistence type="predicted"/>